<organism evidence="2">
    <name type="scientific">Arundo donax</name>
    <name type="common">Giant reed</name>
    <name type="synonym">Donax arundinaceus</name>
    <dbReference type="NCBI Taxonomy" id="35708"/>
    <lineage>
        <taxon>Eukaryota</taxon>
        <taxon>Viridiplantae</taxon>
        <taxon>Streptophyta</taxon>
        <taxon>Embryophyta</taxon>
        <taxon>Tracheophyta</taxon>
        <taxon>Spermatophyta</taxon>
        <taxon>Magnoliopsida</taxon>
        <taxon>Liliopsida</taxon>
        <taxon>Poales</taxon>
        <taxon>Poaceae</taxon>
        <taxon>PACMAD clade</taxon>
        <taxon>Arundinoideae</taxon>
        <taxon>Arundineae</taxon>
        <taxon>Arundo</taxon>
    </lineage>
</organism>
<evidence type="ECO:0000256" key="1">
    <source>
        <dbReference type="SAM" id="MobiDB-lite"/>
    </source>
</evidence>
<reference evidence="2" key="2">
    <citation type="journal article" date="2015" name="Data Brief">
        <title>Shoot transcriptome of the giant reed, Arundo donax.</title>
        <authorList>
            <person name="Barrero R.A."/>
            <person name="Guerrero F.D."/>
            <person name="Moolhuijzen P."/>
            <person name="Goolsby J.A."/>
            <person name="Tidwell J."/>
            <person name="Bellgard S.E."/>
            <person name="Bellgard M.I."/>
        </authorList>
    </citation>
    <scope>NUCLEOTIDE SEQUENCE</scope>
    <source>
        <tissue evidence="2">Shoot tissue taken approximately 20 cm above the soil surface</tissue>
    </source>
</reference>
<dbReference type="AlphaFoldDB" id="A0A0A8YQ08"/>
<name>A0A0A8YQ08_ARUDO</name>
<protein>
    <submittedName>
        <fullName evidence="2">Uncharacterized protein</fullName>
    </submittedName>
</protein>
<reference evidence="2" key="1">
    <citation type="submission" date="2014-09" db="EMBL/GenBank/DDBJ databases">
        <authorList>
            <person name="Magalhaes I.L.F."/>
            <person name="Oliveira U."/>
            <person name="Santos F.R."/>
            <person name="Vidigal T.H.D.A."/>
            <person name="Brescovit A.D."/>
            <person name="Santos A.J."/>
        </authorList>
    </citation>
    <scope>NUCLEOTIDE SEQUENCE</scope>
    <source>
        <tissue evidence="2">Shoot tissue taken approximately 20 cm above the soil surface</tissue>
    </source>
</reference>
<accession>A0A0A8YQ08</accession>
<dbReference type="EMBL" id="GBRH01269046">
    <property type="protein sequence ID" value="JAD28849.1"/>
    <property type="molecule type" value="Transcribed_RNA"/>
</dbReference>
<feature type="region of interest" description="Disordered" evidence="1">
    <location>
        <begin position="1"/>
        <end position="50"/>
    </location>
</feature>
<proteinExistence type="predicted"/>
<sequence>MDERVVARSGSSQLGARGRDDLLQDPVDPLERPPHLGVRPVHRGHPRQPR</sequence>
<feature type="compositionally biased region" description="Basic residues" evidence="1">
    <location>
        <begin position="40"/>
        <end position="50"/>
    </location>
</feature>
<evidence type="ECO:0000313" key="2">
    <source>
        <dbReference type="EMBL" id="JAD28849.1"/>
    </source>
</evidence>